<organism evidence="2 3">
    <name type="scientific">Penicillium citrinum</name>
    <dbReference type="NCBI Taxonomy" id="5077"/>
    <lineage>
        <taxon>Eukaryota</taxon>
        <taxon>Fungi</taxon>
        <taxon>Dikarya</taxon>
        <taxon>Ascomycota</taxon>
        <taxon>Pezizomycotina</taxon>
        <taxon>Eurotiomycetes</taxon>
        <taxon>Eurotiomycetidae</taxon>
        <taxon>Eurotiales</taxon>
        <taxon>Aspergillaceae</taxon>
        <taxon>Penicillium</taxon>
    </lineage>
</organism>
<dbReference type="Proteomes" id="UP001147733">
    <property type="component" value="Unassembled WGS sequence"/>
</dbReference>
<comment type="caution">
    <text evidence="2">The sequence shown here is derived from an EMBL/GenBank/DDBJ whole genome shotgun (WGS) entry which is preliminary data.</text>
</comment>
<sequence length="135" mass="15723">MKFRSKSLPNLRFWNRGQGHNDYAEIKTEQNITFTFVKALYLEDDIWVEYWRNREYRTCSWSEYEGIGEAATAAVVAAQWSCQGLQILAGMVQQGTINRINAKMRLEQLSSQAYGRRFRLSLPSGRDAAERSRFD</sequence>
<dbReference type="RefSeq" id="XP_056503619.1">
    <property type="nucleotide sequence ID" value="XM_056641125.1"/>
</dbReference>
<protein>
    <submittedName>
        <fullName evidence="2">Uncharacterized protein</fullName>
    </submittedName>
</protein>
<dbReference type="EMBL" id="JAPQKT010000002">
    <property type="protein sequence ID" value="KAJ5240614.1"/>
    <property type="molecule type" value="Genomic_DNA"/>
</dbReference>
<reference evidence="2" key="2">
    <citation type="journal article" date="2023" name="IMA Fungus">
        <title>Comparative genomic study of the Penicillium genus elucidates a diverse pangenome and 15 lateral gene transfer events.</title>
        <authorList>
            <person name="Petersen C."/>
            <person name="Sorensen T."/>
            <person name="Nielsen M.R."/>
            <person name="Sondergaard T.E."/>
            <person name="Sorensen J.L."/>
            <person name="Fitzpatrick D.A."/>
            <person name="Frisvad J.C."/>
            <person name="Nielsen K.L."/>
        </authorList>
    </citation>
    <scope>NUCLEOTIDE SEQUENCE</scope>
    <source>
        <strain evidence="2">IBT 23319</strain>
    </source>
</reference>
<evidence type="ECO:0000313" key="1">
    <source>
        <dbReference type="EMBL" id="KAJ5240614.1"/>
    </source>
</evidence>
<dbReference type="AlphaFoldDB" id="A0A9W9P9Z7"/>
<accession>A0A9W9P9Z7</accession>
<evidence type="ECO:0000313" key="2">
    <source>
        <dbReference type="EMBL" id="KAJ5240676.1"/>
    </source>
</evidence>
<dbReference type="GeneID" id="81380292"/>
<dbReference type="EMBL" id="JAPQKT010000002">
    <property type="protein sequence ID" value="KAJ5240676.1"/>
    <property type="molecule type" value="Genomic_DNA"/>
</dbReference>
<evidence type="ECO:0000313" key="3">
    <source>
        <dbReference type="Proteomes" id="UP001147733"/>
    </source>
</evidence>
<reference evidence="2" key="1">
    <citation type="submission" date="2022-11" db="EMBL/GenBank/DDBJ databases">
        <authorList>
            <person name="Petersen C."/>
        </authorList>
    </citation>
    <scope>NUCLEOTIDE SEQUENCE</scope>
    <source>
        <strain evidence="2">IBT 23319</strain>
    </source>
</reference>
<proteinExistence type="predicted"/>
<name>A0A9W9P9Z7_PENCI</name>
<gene>
    <name evidence="1" type="ORF">N7469_002205</name>
    <name evidence="2" type="ORF">N7469_002267</name>
</gene>
<keyword evidence="3" id="KW-1185">Reference proteome</keyword>